<dbReference type="GO" id="GO:0005509">
    <property type="term" value="F:calcium ion binding"/>
    <property type="evidence" value="ECO:0007669"/>
    <property type="project" value="TreeGrafter"/>
</dbReference>
<keyword evidence="4" id="KW-1185">Reference proteome</keyword>
<dbReference type="GO" id="GO:0000149">
    <property type="term" value="F:SNARE binding"/>
    <property type="evidence" value="ECO:0007669"/>
    <property type="project" value="TreeGrafter"/>
</dbReference>
<evidence type="ECO:0000259" key="2">
    <source>
        <dbReference type="PROSITE" id="PS50004"/>
    </source>
</evidence>
<dbReference type="GO" id="GO:0030276">
    <property type="term" value="F:clathrin binding"/>
    <property type="evidence" value="ECO:0007669"/>
    <property type="project" value="TreeGrafter"/>
</dbReference>
<sequence length="380" mass="43260">MFGKESGSADTKDFIKVSAKTALSDCLDYILNHLDTSLSNEPEVSRSSCHDSNRSGGDIPNLTIKNGIRLSKALTGQQLSTDKRFSKYDNSQPDQGIQAIQATNYDDLNTSEYTMIEVPPPDIPKLCQLGFCLDYASDLSELVVSVIQAKDLEQNDVTGTLDSYVKVWLSPHKQGKFQTKSEFNTVNPFYKERFLFSVYPDQLDNKMVQFQVFSSDKYARHKLLGETELRLGDIDLRQPIRVWMNLRDMDQVMGVAERLTIVIVRARNLSWSLPGAIEGDCFVKVHLLQNGRRMARKKTSLRRAESIPLFNQAMTFSVPISDLQTMQLRACVIEQREHREILSIGHVTLGRDLNGSEVRHWNEMMTTFRQPVAMWHSLCK</sequence>
<feature type="region of interest" description="Disordered" evidence="1">
    <location>
        <begin position="40"/>
        <end position="60"/>
    </location>
</feature>
<dbReference type="PROSITE" id="PS50004">
    <property type="entry name" value="C2"/>
    <property type="match status" value="2"/>
</dbReference>
<dbReference type="GO" id="GO:0005544">
    <property type="term" value="F:calcium-dependent phospholipid binding"/>
    <property type="evidence" value="ECO:0007669"/>
    <property type="project" value="TreeGrafter"/>
</dbReference>
<dbReference type="InterPro" id="IPR000008">
    <property type="entry name" value="C2_dom"/>
</dbReference>
<reference evidence="3" key="1">
    <citation type="journal article" date="2023" name="Mol. Biol. Evol.">
        <title>Third-Generation Sequencing Reveals the Adaptive Role of the Epigenome in Three Deep-Sea Polychaetes.</title>
        <authorList>
            <person name="Perez M."/>
            <person name="Aroh O."/>
            <person name="Sun Y."/>
            <person name="Lan Y."/>
            <person name="Juniper S.K."/>
            <person name="Young C.R."/>
            <person name="Angers B."/>
            <person name="Qian P.Y."/>
        </authorList>
    </citation>
    <scope>NUCLEOTIDE SEQUENCE</scope>
    <source>
        <strain evidence="3">P08H-3</strain>
    </source>
</reference>
<dbReference type="GO" id="GO:0005886">
    <property type="term" value="C:plasma membrane"/>
    <property type="evidence" value="ECO:0007669"/>
    <property type="project" value="TreeGrafter"/>
</dbReference>
<evidence type="ECO:0000313" key="4">
    <source>
        <dbReference type="Proteomes" id="UP001208570"/>
    </source>
</evidence>
<dbReference type="PANTHER" id="PTHR10024:SF252">
    <property type="entry name" value="SYNAPTOTAGMIN-12"/>
    <property type="match status" value="1"/>
</dbReference>
<dbReference type="SUPFAM" id="SSF49562">
    <property type="entry name" value="C2 domain (Calcium/lipid-binding domain, CaLB)"/>
    <property type="match status" value="2"/>
</dbReference>
<accession>A0AAD9JUH9</accession>
<gene>
    <name evidence="3" type="ORF">LSH36_157g03046</name>
</gene>
<evidence type="ECO:0000313" key="3">
    <source>
        <dbReference type="EMBL" id="KAK2159156.1"/>
    </source>
</evidence>
<dbReference type="AlphaFoldDB" id="A0AAD9JUH9"/>
<dbReference type="GO" id="GO:0048791">
    <property type="term" value="P:calcium ion-regulated exocytosis of neurotransmitter"/>
    <property type="evidence" value="ECO:0007669"/>
    <property type="project" value="TreeGrafter"/>
</dbReference>
<dbReference type="GO" id="GO:0098793">
    <property type="term" value="C:presynapse"/>
    <property type="evidence" value="ECO:0007669"/>
    <property type="project" value="GOC"/>
</dbReference>
<protein>
    <recommendedName>
        <fullName evidence="2">C2 domain-containing protein</fullName>
    </recommendedName>
</protein>
<dbReference type="SMART" id="SM00239">
    <property type="entry name" value="C2"/>
    <property type="match status" value="2"/>
</dbReference>
<organism evidence="3 4">
    <name type="scientific">Paralvinella palmiformis</name>
    <dbReference type="NCBI Taxonomy" id="53620"/>
    <lineage>
        <taxon>Eukaryota</taxon>
        <taxon>Metazoa</taxon>
        <taxon>Spiralia</taxon>
        <taxon>Lophotrochozoa</taxon>
        <taxon>Annelida</taxon>
        <taxon>Polychaeta</taxon>
        <taxon>Sedentaria</taxon>
        <taxon>Canalipalpata</taxon>
        <taxon>Terebellida</taxon>
        <taxon>Terebelliformia</taxon>
        <taxon>Alvinellidae</taxon>
        <taxon>Paralvinella</taxon>
    </lineage>
</organism>
<dbReference type="GO" id="GO:0048488">
    <property type="term" value="P:synaptic vesicle endocytosis"/>
    <property type="evidence" value="ECO:0007669"/>
    <property type="project" value="TreeGrafter"/>
</dbReference>
<feature type="domain" description="C2" evidence="2">
    <location>
        <begin position="125"/>
        <end position="244"/>
    </location>
</feature>
<dbReference type="GO" id="GO:0070382">
    <property type="term" value="C:exocytic vesicle"/>
    <property type="evidence" value="ECO:0007669"/>
    <property type="project" value="TreeGrafter"/>
</dbReference>
<dbReference type="Gene3D" id="2.60.40.150">
    <property type="entry name" value="C2 domain"/>
    <property type="match status" value="2"/>
</dbReference>
<feature type="domain" description="C2" evidence="2">
    <location>
        <begin position="245"/>
        <end position="362"/>
    </location>
</feature>
<comment type="caution">
    <text evidence="3">The sequence shown here is derived from an EMBL/GenBank/DDBJ whole genome shotgun (WGS) entry which is preliminary data.</text>
</comment>
<name>A0AAD9JUH9_9ANNE</name>
<dbReference type="Pfam" id="PF00168">
    <property type="entry name" value="C2"/>
    <property type="match status" value="2"/>
</dbReference>
<dbReference type="Proteomes" id="UP001208570">
    <property type="component" value="Unassembled WGS sequence"/>
</dbReference>
<dbReference type="EMBL" id="JAODUP010000157">
    <property type="protein sequence ID" value="KAK2159156.1"/>
    <property type="molecule type" value="Genomic_DNA"/>
</dbReference>
<dbReference type="GO" id="GO:0001786">
    <property type="term" value="F:phosphatidylserine binding"/>
    <property type="evidence" value="ECO:0007669"/>
    <property type="project" value="TreeGrafter"/>
</dbReference>
<dbReference type="InterPro" id="IPR035892">
    <property type="entry name" value="C2_domain_sf"/>
</dbReference>
<proteinExistence type="predicted"/>
<dbReference type="PANTHER" id="PTHR10024">
    <property type="entry name" value="SYNAPTOTAGMIN"/>
    <property type="match status" value="1"/>
</dbReference>
<evidence type="ECO:0000256" key="1">
    <source>
        <dbReference type="SAM" id="MobiDB-lite"/>
    </source>
</evidence>